<dbReference type="EMBL" id="DS999411">
    <property type="protein sequence ID" value="EED34928.1"/>
    <property type="molecule type" value="Genomic_DNA"/>
</dbReference>
<feature type="transmembrane region" description="Helical" evidence="6">
    <location>
        <begin position="236"/>
        <end position="252"/>
    </location>
</feature>
<evidence type="ECO:0000256" key="2">
    <source>
        <dbReference type="ARBA" id="ARBA00022475"/>
    </source>
</evidence>
<keyword evidence="2" id="KW-1003">Cell membrane</keyword>
<dbReference type="Gene3D" id="1.10.3730.20">
    <property type="match status" value="1"/>
</dbReference>
<feature type="transmembrane region" description="Helical" evidence="6">
    <location>
        <begin position="86"/>
        <end position="105"/>
    </location>
</feature>
<dbReference type="Pfam" id="PF00892">
    <property type="entry name" value="EamA"/>
    <property type="match status" value="2"/>
</dbReference>
<feature type="transmembrane region" description="Helical" evidence="6">
    <location>
        <begin position="258"/>
        <end position="277"/>
    </location>
</feature>
<keyword evidence="5 6" id="KW-0472">Membrane</keyword>
<keyword evidence="4 6" id="KW-1133">Transmembrane helix</keyword>
<dbReference type="InterPro" id="IPR037185">
    <property type="entry name" value="EmrE-like"/>
</dbReference>
<dbReference type="InterPro" id="IPR051258">
    <property type="entry name" value="Diverse_Substrate_Transporter"/>
</dbReference>
<protein>
    <submittedName>
        <fullName evidence="8">Integral membrane protein DUF6</fullName>
    </submittedName>
</protein>
<feature type="transmembrane region" description="Helical" evidence="6">
    <location>
        <begin position="112"/>
        <end position="132"/>
    </location>
</feature>
<name>B8KSB4_9GAMM</name>
<dbReference type="eggNOG" id="COG0697">
    <property type="taxonomic scope" value="Bacteria"/>
</dbReference>
<dbReference type="PANTHER" id="PTHR42920">
    <property type="entry name" value="OS03G0707200 PROTEIN-RELATED"/>
    <property type="match status" value="1"/>
</dbReference>
<feature type="transmembrane region" description="Helical" evidence="6">
    <location>
        <begin position="23"/>
        <end position="40"/>
    </location>
</feature>
<reference evidence="9" key="1">
    <citation type="journal article" date="2013" name="BMC Microbiol.">
        <title>Taxonomy and evolution of bacteriochlorophyll a-containing members of the OM60/NOR5 clade of marine gammaproteobacteria: description of Luminiphilus syltensis gen. nov., sp. nov., reclassification of Haliea rubra as Pseudohaliea rubra gen. nov., comb. nov., and emendation of Chromatocurvus halotolerans.</title>
        <authorList>
            <person name="Spring S."/>
            <person name="Riedel T."/>
            <person name="Sproer C."/>
            <person name="Yan S."/>
            <person name="Harder J."/>
            <person name="Fuchs B.M."/>
        </authorList>
    </citation>
    <scope>NUCLEOTIDE SEQUENCE [LARGE SCALE GENOMIC DNA]</scope>
    <source>
        <strain evidence="9">NOR51-B</strain>
    </source>
</reference>
<dbReference type="Proteomes" id="UP000004699">
    <property type="component" value="Unassembled WGS sequence"/>
</dbReference>
<keyword evidence="9" id="KW-1185">Reference proteome</keyword>
<evidence type="ECO:0000256" key="3">
    <source>
        <dbReference type="ARBA" id="ARBA00022692"/>
    </source>
</evidence>
<feature type="domain" description="EamA" evidence="7">
    <location>
        <begin position="143"/>
        <end position="277"/>
    </location>
</feature>
<evidence type="ECO:0000259" key="7">
    <source>
        <dbReference type="Pfam" id="PF00892"/>
    </source>
</evidence>
<feature type="domain" description="EamA" evidence="7">
    <location>
        <begin position="4"/>
        <end position="129"/>
    </location>
</feature>
<evidence type="ECO:0000313" key="8">
    <source>
        <dbReference type="EMBL" id="EED34928.1"/>
    </source>
</evidence>
<proteinExistence type="predicted"/>
<sequence>MLASKGLFAKALYTQGLNYHDVAAIRSVLAVPGFVLIAVINGQRTRRSQSFFTPWAIVAAAASGLLCYYLGSLMDFYALTLIQANVERALLFSYPAMVVALQAVLTRRWPPLSTLGALCATTVGIVLVTGAADTTLTAEEIEGVAWVLFCSMTIAIYFLVSARLTLSMGSANFTAIAMTAAGVAFLVHYQLTTPGWLAIDLNAGSALTMLGLVVFATILPLFFMAEGVRRIGASRGALISTLGPPATAIMAYEFYGEILTPAQIIGTLLVVLAVAFLELRSRQRQKTANAAAEHAHNTTEKPA</sequence>
<gene>
    <name evidence="8" type="ORF">NOR51B_868</name>
</gene>
<comment type="subcellular location">
    <subcellularLocation>
        <location evidence="1">Cell membrane</location>
        <topology evidence="1">Multi-pass membrane protein</topology>
    </subcellularLocation>
</comment>
<evidence type="ECO:0000256" key="1">
    <source>
        <dbReference type="ARBA" id="ARBA00004651"/>
    </source>
</evidence>
<accession>B8KSB4</accession>
<dbReference type="PANTHER" id="PTHR42920:SF5">
    <property type="entry name" value="EAMA DOMAIN-CONTAINING PROTEIN"/>
    <property type="match status" value="1"/>
</dbReference>
<dbReference type="STRING" id="565045.NOR51B_868"/>
<dbReference type="AlphaFoldDB" id="B8KSB4"/>
<evidence type="ECO:0000313" key="9">
    <source>
        <dbReference type="Proteomes" id="UP000004699"/>
    </source>
</evidence>
<dbReference type="InterPro" id="IPR000620">
    <property type="entry name" value="EamA_dom"/>
</dbReference>
<keyword evidence="3 6" id="KW-0812">Transmembrane</keyword>
<feature type="transmembrane region" description="Helical" evidence="6">
    <location>
        <begin position="173"/>
        <end position="191"/>
    </location>
</feature>
<dbReference type="GO" id="GO:0005886">
    <property type="term" value="C:plasma membrane"/>
    <property type="evidence" value="ECO:0007669"/>
    <property type="project" value="UniProtKB-SubCell"/>
</dbReference>
<dbReference type="SUPFAM" id="SSF103481">
    <property type="entry name" value="Multidrug resistance efflux transporter EmrE"/>
    <property type="match status" value="2"/>
</dbReference>
<feature type="transmembrane region" description="Helical" evidence="6">
    <location>
        <begin position="52"/>
        <end position="71"/>
    </location>
</feature>
<dbReference type="HOGENOM" id="CLU_033863_9_0_6"/>
<feature type="transmembrane region" description="Helical" evidence="6">
    <location>
        <begin position="144"/>
        <end position="166"/>
    </location>
</feature>
<feature type="transmembrane region" description="Helical" evidence="6">
    <location>
        <begin position="203"/>
        <end position="224"/>
    </location>
</feature>
<evidence type="ECO:0000256" key="5">
    <source>
        <dbReference type="ARBA" id="ARBA00023136"/>
    </source>
</evidence>
<evidence type="ECO:0000256" key="6">
    <source>
        <dbReference type="SAM" id="Phobius"/>
    </source>
</evidence>
<organism evidence="8 9">
    <name type="scientific">Luminiphilus syltensis NOR5-1B</name>
    <dbReference type="NCBI Taxonomy" id="565045"/>
    <lineage>
        <taxon>Bacteria</taxon>
        <taxon>Pseudomonadati</taxon>
        <taxon>Pseudomonadota</taxon>
        <taxon>Gammaproteobacteria</taxon>
        <taxon>Cellvibrionales</taxon>
        <taxon>Halieaceae</taxon>
        <taxon>Luminiphilus</taxon>
    </lineage>
</organism>
<evidence type="ECO:0000256" key="4">
    <source>
        <dbReference type="ARBA" id="ARBA00022989"/>
    </source>
</evidence>